<feature type="domain" description="Ig-like" evidence="2">
    <location>
        <begin position="157"/>
        <end position="248"/>
    </location>
</feature>
<dbReference type="Proteomes" id="UP001257060">
    <property type="component" value="Unassembled WGS sequence"/>
</dbReference>
<dbReference type="InterPro" id="IPR035986">
    <property type="entry name" value="PKD_dom_sf"/>
</dbReference>
<evidence type="ECO:0000313" key="4">
    <source>
        <dbReference type="Proteomes" id="UP001257060"/>
    </source>
</evidence>
<accession>A0ABU2GJ36</accession>
<evidence type="ECO:0000256" key="1">
    <source>
        <dbReference type="SAM" id="MobiDB-lite"/>
    </source>
</evidence>
<dbReference type="InterPro" id="IPR018247">
    <property type="entry name" value="EF_Hand_1_Ca_BS"/>
</dbReference>
<dbReference type="PROSITE" id="PS00018">
    <property type="entry name" value="EF_HAND_1"/>
    <property type="match status" value="1"/>
</dbReference>
<dbReference type="SMART" id="SM00409">
    <property type="entry name" value="IG"/>
    <property type="match status" value="2"/>
</dbReference>
<dbReference type="InterPro" id="IPR022409">
    <property type="entry name" value="PKD/Chitinase_dom"/>
</dbReference>
<dbReference type="CDD" id="cd14256">
    <property type="entry name" value="Dockerin_I"/>
    <property type="match status" value="1"/>
</dbReference>
<dbReference type="SUPFAM" id="SSF49299">
    <property type="entry name" value="PKD domain"/>
    <property type="match status" value="2"/>
</dbReference>
<dbReference type="InterPro" id="IPR003599">
    <property type="entry name" value="Ig_sub"/>
</dbReference>
<dbReference type="PROSITE" id="PS50835">
    <property type="entry name" value="IG_LIKE"/>
    <property type="match status" value="1"/>
</dbReference>
<dbReference type="RefSeq" id="WP_310925759.1">
    <property type="nucleotide sequence ID" value="NZ_JAMQOP010000004.1"/>
</dbReference>
<feature type="compositionally biased region" description="Low complexity" evidence="1">
    <location>
        <begin position="134"/>
        <end position="155"/>
    </location>
</feature>
<feature type="compositionally biased region" description="Low complexity" evidence="1">
    <location>
        <begin position="203"/>
        <end position="213"/>
    </location>
</feature>
<dbReference type="PANTHER" id="PTHR46182:SF2">
    <property type="entry name" value="FI19480P1"/>
    <property type="match status" value="1"/>
</dbReference>
<feature type="region of interest" description="Disordered" evidence="1">
    <location>
        <begin position="127"/>
        <end position="170"/>
    </location>
</feature>
<sequence>MKNKTQKRYTKTAATLVALTLVLSVFGPIGTVAAVDGVTVSQQANSTTVSPGDTITFTTEVGVDDAQIQAASIGLQTDLPDGWTVTSRSAGNQFIPGPDGWLWFAGTSVSGSDTVQYTVAVPNDAATGDYDVDVTASTEGGESTTDTTTVSVTTEQPNTSPVADAGADQTVDEGASVTLDASGSSDADSDALTYAWTQTGGPSVSLSDDSSASPTFTAPDVENDATLTFEVEVADGNGGIDTDTVSVTVEADEPDEPTNTSPVADAGADQTADEGTSVMLDASGSSDADSDALTYAWTQTGGPSVTLSDASAASPTFTAPDVENDATLTFEVEVADGNGGIDTDTVTVTVEADESDAPVETGSTTVSLSPEDDLLGVNQTGSYDIVVDPAAGGVGAYSITVSLSDSSVGTITDVELAGDGSLSDVQMAEDGSSVTIEAVLVDTNDTGAVTLGTVSVQGVAEGETDLVLDVETLGTESGEAYDVTEVDGATLTVSTLVVGDSAGPAIDADGDGVHEDVNGDGVVNVLDVQTLFAARNGPTTTQNPDAFDFNGDGQFDVLDVQWLYYNEVA</sequence>
<proteinExistence type="predicted"/>
<dbReference type="Pfam" id="PF00404">
    <property type="entry name" value="Dockerin_1"/>
    <property type="match status" value="1"/>
</dbReference>
<protein>
    <submittedName>
        <fullName evidence="3">PKD domain-containing protein</fullName>
    </submittedName>
</protein>
<dbReference type="Gene3D" id="2.60.40.10">
    <property type="entry name" value="Immunoglobulins"/>
    <property type="match status" value="3"/>
</dbReference>
<dbReference type="InterPro" id="IPR029865">
    <property type="entry name" value="KIAA0319-like"/>
</dbReference>
<evidence type="ECO:0000259" key="2">
    <source>
        <dbReference type="PROSITE" id="PS50835"/>
    </source>
</evidence>
<dbReference type="InterPro" id="IPR013783">
    <property type="entry name" value="Ig-like_fold"/>
</dbReference>
<dbReference type="Gene3D" id="1.10.1330.10">
    <property type="entry name" value="Dockerin domain"/>
    <property type="match status" value="1"/>
</dbReference>
<feature type="region of interest" description="Disordered" evidence="1">
    <location>
        <begin position="200"/>
        <end position="219"/>
    </location>
</feature>
<dbReference type="InterPro" id="IPR036439">
    <property type="entry name" value="Dockerin_dom_sf"/>
</dbReference>
<dbReference type="SMART" id="SM00089">
    <property type="entry name" value="PKD"/>
    <property type="match status" value="3"/>
</dbReference>
<dbReference type="Pfam" id="PF22352">
    <property type="entry name" value="K319L-like_PKD"/>
    <property type="match status" value="2"/>
</dbReference>
<dbReference type="InterPro" id="IPR002105">
    <property type="entry name" value="Dockerin_1_rpt"/>
</dbReference>
<comment type="caution">
    <text evidence="3">The sequence shown here is derived from an EMBL/GenBank/DDBJ whole genome shotgun (WGS) entry which is preliminary data.</text>
</comment>
<keyword evidence="4" id="KW-1185">Reference proteome</keyword>
<name>A0ABU2GJ36_9EURY</name>
<dbReference type="EMBL" id="JAMQOP010000004">
    <property type="protein sequence ID" value="MDS0300841.1"/>
    <property type="molecule type" value="Genomic_DNA"/>
</dbReference>
<evidence type="ECO:0000313" key="3">
    <source>
        <dbReference type="EMBL" id="MDS0300841.1"/>
    </source>
</evidence>
<feature type="region of interest" description="Disordered" evidence="1">
    <location>
        <begin position="251"/>
        <end position="288"/>
    </location>
</feature>
<dbReference type="PANTHER" id="PTHR46182">
    <property type="entry name" value="FI19480P1"/>
    <property type="match status" value="1"/>
</dbReference>
<gene>
    <name evidence="3" type="ORF">NDI76_19000</name>
</gene>
<organism evidence="3 4">
    <name type="scientific">Halogeometricum salsisoli</name>
    <dbReference type="NCBI Taxonomy" id="2950536"/>
    <lineage>
        <taxon>Archaea</taxon>
        <taxon>Methanobacteriati</taxon>
        <taxon>Methanobacteriota</taxon>
        <taxon>Stenosarchaea group</taxon>
        <taxon>Halobacteria</taxon>
        <taxon>Halobacteriales</taxon>
        <taxon>Haloferacaceae</taxon>
        <taxon>Halogeometricum</taxon>
    </lineage>
</organism>
<reference evidence="3 4" key="1">
    <citation type="submission" date="2022-06" db="EMBL/GenBank/DDBJ databases">
        <title>Halogeometricum sp. a new haloarchaeum isolate from saline soil.</title>
        <authorList>
            <person name="Strakova D."/>
            <person name="Galisteo C."/>
            <person name="Sanchez-Porro C."/>
            <person name="Ventosa A."/>
        </authorList>
    </citation>
    <scope>NUCLEOTIDE SEQUENCE [LARGE SCALE GENOMIC DNA]</scope>
    <source>
        <strain evidence="3 4">S1BR25-6</strain>
    </source>
</reference>
<dbReference type="SUPFAM" id="SSF63446">
    <property type="entry name" value="Type I dockerin domain"/>
    <property type="match status" value="1"/>
</dbReference>
<dbReference type="InterPro" id="IPR007110">
    <property type="entry name" value="Ig-like_dom"/>
</dbReference>